<proteinExistence type="predicted"/>
<dbReference type="InterPro" id="IPR024617">
    <property type="entry name" value="DUF3870"/>
</dbReference>
<organism evidence="2 3">
    <name type="scientific">Lucifera butyrica</name>
    <dbReference type="NCBI Taxonomy" id="1351585"/>
    <lineage>
        <taxon>Bacteria</taxon>
        <taxon>Bacillati</taxon>
        <taxon>Bacillota</taxon>
        <taxon>Negativicutes</taxon>
        <taxon>Veillonellales</taxon>
        <taxon>Veillonellaceae</taxon>
        <taxon>Lucifera</taxon>
    </lineage>
</organism>
<name>A0A498R4C2_9FIRM</name>
<evidence type="ECO:0000313" key="2">
    <source>
        <dbReference type="EMBL" id="VBB05999.1"/>
    </source>
</evidence>
<gene>
    <name evidence="2" type="ORF">LUCI_1210</name>
</gene>
<dbReference type="OrthoDB" id="7061730at2"/>
<dbReference type="Pfam" id="PF12986">
    <property type="entry name" value="DUF3870"/>
    <property type="match status" value="1"/>
</dbReference>
<sequence length="115" mass="12564">MDKAGSNLVLFSGYAKLPTGITASEMYKVIGLVVLIDVDSGEIVEADCTLATRVARDHVSTALVGNSIKNGPDYLIHLIDRIYQGSAKKAVITAIRIIYDKYRSYKEGWTPSILD</sequence>
<evidence type="ECO:0000259" key="1">
    <source>
        <dbReference type="Pfam" id="PF12986"/>
    </source>
</evidence>
<keyword evidence="3" id="KW-1185">Reference proteome</keyword>
<dbReference type="EMBL" id="UPPP01000061">
    <property type="protein sequence ID" value="VBB05999.1"/>
    <property type="molecule type" value="Genomic_DNA"/>
</dbReference>
<dbReference type="AlphaFoldDB" id="A0A498R4C2"/>
<accession>A0A498R4C2</accession>
<protein>
    <recommendedName>
        <fullName evidence="1">DUF3870 domain-containing protein</fullName>
    </recommendedName>
</protein>
<dbReference type="RefSeq" id="WP_122626965.1">
    <property type="nucleotide sequence ID" value="NZ_UPPP01000061.1"/>
</dbReference>
<evidence type="ECO:0000313" key="3">
    <source>
        <dbReference type="Proteomes" id="UP000277811"/>
    </source>
</evidence>
<dbReference type="Proteomes" id="UP000277811">
    <property type="component" value="Unassembled WGS sequence"/>
</dbReference>
<reference evidence="2 3" key="1">
    <citation type="submission" date="2018-06" db="EMBL/GenBank/DDBJ databases">
        <authorList>
            <person name="Strepis N."/>
        </authorList>
    </citation>
    <scope>NUCLEOTIDE SEQUENCE [LARGE SCALE GENOMIC DNA]</scope>
    <source>
        <strain evidence="2">LUCI</strain>
    </source>
</reference>
<feature type="domain" description="DUF3870" evidence="1">
    <location>
        <begin position="12"/>
        <end position="103"/>
    </location>
</feature>